<gene>
    <name evidence="2" type="primary">A04p010940.1_BraROA</name>
    <name evidence="2" type="ORF">IGI04_015020</name>
</gene>
<dbReference type="EMBL" id="JADBGQ010000004">
    <property type="protein sequence ID" value="KAG5400413.1"/>
    <property type="molecule type" value="Genomic_DNA"/>
</dbReference>
<feature type="region of interest" description="Disordered" evidence="1">
    <location>
        <begin position="176"/>
        <end position="200"/>
    </location>
</feature>
<comment type="caution">
    <text evidence="2">The sequence shown here is derived from an EMBL/GenBank/DDBJ whole genome shotgun (WGS) entry which is preliminary data.</text>
</comment>
<protein>
    <submittedName>
        <fullName evidence="2">Uncharacterized protein</fullName>
    </submittedName>
</protein>
<dbReference type="PANTHER" id="PTHR38382:SF1">
    <property type="entry name" value="RNA-BINDING PROTEIN"/>
    <property type="match status" value="1"/>
</dbReference>
<reference evidence="2 3" key="1">
    <citation type="submission" date="2021-03" db="EMBL/GenBank/DDBJ databases">
        <authorList>
            <person name="King G.J."/>
            <person name="Bancroft I."/>
            <person name="Baten A."/>
            <person name="Bloomfield J."/>
            <person name="Borpatragohain P."/>
            <person name="He Z."/>
            <person name="Irish N."/>
            <person name="Irwin J."/>
            <person name="Liu K."/>
            <person name="Mauleon R.P."/>
            <person name="Moore J."/>
            <person name="Morris R."/>
            <person name="Ostergaard L."/>
            <person name="Wang B."/>
            <person name="Wells R."/>
        </authorList>
    </citation>
    <scope>NUCLEOTIDE SEQUENCE [LARGE SCALE GENOMIC DNA]</scope>
    <source>
        <strain evidence="2">R-o-18</strain>
        <tissue evidence="2">Leaf</tissue>
    </source>
</reference>
<accession>A0ABQ7MNV1</accession>
<keyword evidence="3" id="KW-1185">Reference proteome</keyword>
<evidence type="ECO:0000313" key="2">
    <source>
        <dbReference type="EMBL" id="KAG5400413.1"/>
    </source>
</evidence>
<name>A0ABQ7MNV1_BRACM</name>
<evidence type="ECO:0000256" key="1">
    <source>
        <dbReference type="SAM" id="MobiDB-lite"/>
    </source>
</evidence>
<dbReference type="Proteomes" id="UP000823674">
    <property type="component" value="Chromosome A04"/>
</dbReference>
<proteinExistence type="predicted"/>
<sequence length="246" mass="27448">MKKPIPKIRVFGQRSIAPSFLNRNSIPVEDDSSSKKVDKCASFSEFLDSKLNNKSVLFNAAQKSSQEGPRLFTSLVSSKDVTQLSHGDGGLEKTMLRQFKPRETQISEQVMDKPKLSLEPLDQATAEEVDLLTTCFTDVNDDIIVKDDKLPKKRKDPFEGMESMDRTRKPVLVFGDNNSKSVQEEGERGGSNSTSCKKLKPTYNHYANGSGFWDCDMEGVDSEEVGHSEVWEGVGSTTFGDIVDWH</sequence>
<organism evidence="2 3">
    <name type="scientific">Brassica rapa subsp. trilocularis</name>
    <dbReference type="NCBI Taxonomy" id="1813537"/>
    <lineage>
        <taxon>Eukaryota</taxon>
        <taxon>Viridiplantae</taxon>
        <taxon>Streptophyta</taxon>
        <taxon>Embryophyta</taxon>
        <taxon>Tracheophyta</taxon>
        <taxon>Spermatophyta</taxon>
        <taxon>Magnoliopsida</taxon>
        <taxon>eudicotyledons</taxon>
        <taxon>Gunneridae</taxon>
        <taxon>Pentapetalae</taxon>
        <taxon>rosids</taxon>
        <taxon>malvids</taxon>
        <taxon>Brassicales</taxon>
        <taxon>Brassicaceae</taxon>
        <taxon>Brassiceae</taxon>
        <taxon>Brassica</taxon>
    </lineage>
</organism>
<evidence type="ECO:0000313" key="3">
    <source>
        <dbReference type="Proteomes" id="UP000823674"/>
    </source>
</evidence>
<dbReference type="PANTHER" id="PTHR38382">
    <property type="entry name" value="RNA-BINDING PROTEIN"/>
    <property type="match status" value="1"/>
</dbReference>